<dbReference type="Proteomes" id="UP001139150">
    <property type="component" value="Unassembled WGS sequence"/>
</dbReference>
<keyword evidence="12" id="KW-1185">Reference proteome</keyword>
<dbReference type="FunFam" id="1.10.3720.10:FF:000003">
    <property type="entry name" value="Aliphatic sulfonate ABC transporter permease"/>
    <property type="match status" value="1"/>
</dbReference>
<gene>
    <name evidence="11" type="primary">ntrB</name>
    <name evidence="11" type="ORF">MF646_19555</name>
</gene>
<dbReference type="InterPro" id="IPR005889">
    <property type="entry name" value="NtrB"/>
</dbReference>
<comment type="similarity">
    <text evidence="9">Belongs to the binding-protein-dependent transport system permease family.</text>
</comment>
<dbReference type="GO" id="GO:0006811">
    <property type="term" value="P:monoatomic ion transport"/>
    <property type="evidence" value="ECO:0007669"/>
    <property type="project" value="UniProtKB-KW"/>
</dbReference>
<accession>A0A9X2I771</accession>
<comment type="subcellular location">
    <subcellularLocation>
        <location evidence="1">Cell inner membrane</location>
        <topology evidence="1">Multi-pass membrane protein</topology>
    </subcellularLocation>
    <subcellularLocation>
        <location evidence="9">Cell membrane</location>
        <topology evidence="9">Multi-pass membrane protein</topology>
    </subcellularLocation>
</comment>
<dbReference type="SUPFAM" id="SSF161098">
    <property type="entry name" value="MetI-like"/>
    <property type="match status" value="1"/>
</dbReference>
<feature type="domain" description="ABC transmembrane type-1" evidence="10">
    <location>
        <begin position="90"/>
        <end position="270"/>
    </location>
</feature>
<evidence type="ECO:0000259" key="10">
    <source>
        <dbReference type="PROSITE" id="PS50928"/>
    </source>
</evidence>
<dbReference type="InterPro" id="IPR035906">
    <property type="entry name" value="MetI-like_sf"/>
</dbReference>
<organism evidence="11 12">
    <name type="scientific">Halalkalibacter alkaliphilus</name>
    <dbReference type="NCBI Taxonomy" id="2917993"/>
    <lineage>
        <taxon>Bacteria</taxon>
        <taxon>Bacillati</taxon>
        <taxon>Bacillota</taxon>
        <taxon>Bacilli</taxon>
        <taxon>Bacillales</taxon>
        <taxon>Bacillaceae</taxon>
        <taxon>Halalkalibacter</taxon>
    </lineage>
</organism>
<keyword evidence="2 9" id="KW-0813">Transport</keyword>
<evidence type="ECO:0000256" key="3">
    <source>
        <dbReference type="ARBA" id="ARBA00022475"/>
    </source>
</evidence>
<evidence type="ECO:0000256" key="5">
    <source>
        <dbReference type="ARBA" id="ARBA00022692"/>
    </source>
</evidence>
<dbReference type="RefSeq" id="WP_250098179.1">
    <property type="nucleotide sequence ID" value="NZ_JAKRYL010000027.1"/>
</dbReference>
<evidence type="ECO:0000256" key="1">
    <source>
        <dbReference type="ARBA" id="ARBA00004429"/>
    </source>
</evidence>
<feature type="transmembrane region" description="Helical" evidence="9">
    <location>
        <begin position="247"/>
        <end position="266"/>
    </location>
</feature>
<dbReference type="GO" id="GO:0015112">
    <property type="term" value="F:nitrate transmembrane transporter activity"/>
    <property type="evidence" value="ECO:0007669"/>
    <property type="project" value="InterPro"/>
</dbReference>
<feature type="transmembrane region" description="Helical" evidence="9">
    <location>
        <begin position="138"/>
        <end position="161"/>
    </location>
</feature>
<dbReference type="InterPro" id="IPR000515">
    <property type="entry name" value="MetI-like"/>
</dbReference>
<name>A0A9X2I771_9BACI</name>
<dbReference type="PROSITE" id="PS50928">
    <property type="entry name" value="ABC_TM1"/>
    <property type="match status" value="1"/>
</dbReference>
<keyword evidence="3" id="KW-1003">Cell membrane</keyword>
<keyword evidence="4" id="KW-0997">Cell inner membrane</keyword>
<comment type="caution">
    <text evidence="11">The sequence shown here is derived from an EMBL/GenBank/DDBJ whole genome shotgun (WGS) entry which is preliminary data.</text>
</comment>
<keyword evidence="8 9" id="KW-0472">Membrane</keyword>
<reference evidence="11" key="1">
    <citation type="submission" date="2022-02" db="EMBL/GenBank/DDBJ databases">
        <title>Halalkalibacter sp. nov. isolated from Lonar Lake, India.</title>
        <authorList>
            <person name="Joshi A."/>
            <person name="Thite S."/>
            <person name="Lodha T."/>
        </authorList>
    </citation>
    <scope>NUCLEOTIDE SEQUENCE</scope>
    <source>
        <strain evidence="11">MEB205</strain>
    </source>
</reference>
<dbReference type="Gene3D" id="1.10.3720.10">
    <property type="entry name" value="MetI-like"/>
    <property type="match status" value="1"/>
</dbReference>
<sequence>MSKQLEHHVKASSVSTGKGFALPTYVKDALRKLGYLAGSVAILVLLWELASRFSAQSLPSPISTFGVLWSILSDPFYNYGPNDKGIALQFAASLQRVFTGFILGALVAIPLGILMGVTPFFKQIFEPIVEVLRPVSPLAWFPIGLAVFQSVGPATIFIIFITSLWPTVVNTAFGVSSIPKDHRNVAAVFRFSKWKYLTKILLPYTLPHILTGLRLSMGVAWLVIVAAEMLSGGVGIGFFVWDSWNALSLERVIAAIILIGLVGLVLDRGFHYIQKRFTYGG</sequence>
<dbReference type="PANTHER" id="PTHR30151">
    <property type="entry name" value="ALKANE SULFONATE ABC TRANSPORTER-RELATED, MEMBRANE SUBUNIT"/>
    <property type="match status" value="1"/>
</dbReference>
<proteinExistence type="inferred from homology"/>
<dbReference type="NCBIfam" id="TIGR01183">
    <property type="entry name" value="ntrB"/>
    <property type="match status" value="1"/>
</dbReference>
<evidence type="ECO:0000256" key="8">
    <source>
        <dbReference type="ARBA" id="ARBA00023136"/>
    </source>
</evidence>
<evidence type="ECO:0000256" key="4">
    <source>
        <dbReference type="ARBA" id="ARBA00022519"/>
    </source>
</evidence>
<dbReference type="GO" id="GO:0005886">
    <property type="term" value="C:plasma membrane"/>
    <property type="evidence" value="ECO:0007669"/>
    <property type="project" value="UniProtKB-SubCell"/>
</dbReference>
<keyword evidence="7" id="KW-0406">Ion transport</keyword>
<evidence type="ECO:0000256" key="2">
    <source>
        <dbReference type="ARBA" id="ARBA00022448"/>
    </source>
</evidence>
<dbReference type="GO" id="GO:0042918">
    <property type="term" value="P:alkanesulfonate transmembrane transport"/>
    <property type="evidence" value="ECO:0007669"/>
    <property type="project" value="UniProtKB-ARBA"/>
</dbReference>
<keyword evidence="6 9" id="KW-1133">Transmembrane helix</keyword>
<keyword evidence="5 9" id="KW-0812">Transmembrane</keyword>
<evidence type="ECO:0000256" key="7">
    <source>
        <dbReference type="ARBA" id="ARBA00023065"/>
    </source>
</evidence>
<evidence type="ECO:0000256" key="6">
    <source>
        <dbReference type="ARBA" id="ARBA00022989"/>
    </source>
</evidence>
<dbReference type="CDD" id="cd06261">
    <property type="entry name" value="TM_PBP2"/>
    <property type="match status" value="1"/>
</dbReference>
<feature type="transmembrane region" description="Helical" evidence="9">
    <location>
        <begin position="97"/>
        <end position="118"/>
    </location>
</feature>
<dbReference type="EMBL" id="JAKRYL010000027">
    <property type="protein sequence ID" value="MCL7749317.1"/>
    <property type="molecule type" value="Genomic_DNA"/>
</dbReference>
<dbReference type="PANTHER" id="PTHR30151:SF7">
    <property type="entry name" value="NITRATE IMPORT PERMEASE PROTEIN NRTB"/>
    <property type="match status" value="1"/>
</dbReference>
<evidence type="ECO:0000256" key="9">
    <source>
        <dbReference type="RuleBase" id="RU363032"/>
    </source>
</evidence>
<evidence type="ECO:0000313" key="12">
    <source>
        <dbReference type="Proteomes" id="UP001139150"/>
    </source>
</evidence>
<evidence type="ECO:0000313" key="11">
    <source>
        <dbReference type="EMBL" id="MCL7749317.1"/>
    </source>
</evidence>
<feature type="transmembrane region" description="Helical" evidence="9">
    <location>
        <begin position="219"/>
        <end position="241"/>
    </location>
</feature>
<protein>
    <submittedName>
        <fullName evidence="11">Nitrate ABC transporter permease</fullName>
    </submittedName>
</protein>
<dbReference type="AlphaFoldDB" id="A0A9X2I771"/>
<dbReference type="Pfam" id="PF00528">
    <property type="entry name" value="BPD_transp_1"/>
    <property type="match status" value="1"/>
</dbReference>